<gene>
    <name evidence="2" type="ORF">C447_14024</name>
</gene>
<dbReference type="RefSeq" id="WP_007694994.1">
    <property type="nucleotide sequence ID" value="NZ_AJRK01000353.1"/>
</dbReference>
<organism evidence="2 3">
    <name type="scientific">Halococcus hamelinensis 100A6</name>
    <dbReference type="NCBI Taxonomy" id="1132509"/>
    <lineage>
        <taxon>Archaea</taxon>
        <taxon>Methanobacteriati</taxon>
        <taxon>Methanobacteriota</taxon>
        <taxon>Stenosarchaea group</taxon>
        <taxon>Halobacteria</taxon>
        <taxon>Halobacteriales</taxon>
        <taxon>Halococcaceae</taxon>
        <taxon>Halococcus</taxon>
    </lineage>
</organism>
<evidence type="ECO:0000313" key="3">
    <source>
        <dbReference type="Proteomes" id="UP000011566"/>
    </source>
</evidence>
<feature type="domain" description="HD" evidence="1">
    <location>
        <begin position="64"/>
        <end position="169"/>
    </location>
</feature>
<dbReference type="PATRIC" id="fig|1132509.6.peg.3277"/>
<dbReference type="eggNOG" id="arCOG01861">
    <property type="taxonomic scope" value="Archaea"/>
</dbReference>
<keyword evidence="3" id="KW-1185">Reference proteome</keyword>
<sequence length="183" mass="19911">MTADPLTDAFPSIERIEDDDLRAGVREAWTTAMAENGLDSLDGVPWYPPAQRKLDLPDETFVAHVRDVVAGALALGEMLIEHRDADLDLDLLLAGALVHDVSKCYEFDGMESTRIEALLGHPYYGVHVTAAAGLPVEVTHMVLSHTSRTNVEPATLEAVVLRRADEAAAAAIRWAATDDLREV</sequence>
<dbReference type="SUPFAM" id="SSF109604">
    <property type="entry name" value="HD-domain/PDEase-like"/>
    <property type="match status" value="1"/>
</dbReference>
<comment type="caution">
    <text evidence="2">The sequence shown here is derived from an EMBL/GenBank/DDBJ whole genome shotgun (WGS) entry which is preliminary data.</text>
</comment>
<dbReference type="Pfam" id="PF01966">
    <property type="entry name" value="HD"/>
    <property type="match status" value="1"/>
</dbReference>
<dbReference type="Proteomes" id="UP000011566">
    <property type="component" value="Unassembled WGS sequence"/>
</dbReference>
<evidence type="ECO:0000313" key="2">
    <source>
        <dbReference type="EMBL" id="EMA36730.1"/>
    </source>
</evidence>
<dbReference type="EMBL" id="AOMB01000040">
    <property type="protein sequence ID" value="EMA36730.1"/>
    <property type="molecule type" value="Genomic_DNA"/>
</dbReference>
<accession>M0LX94</accession>
<reference evidence="2 3" key="1">
    <citation type="journal article" date="2014" name="PLoS Genet.">
        <title>Phylogenetically driven sequencing of extremely halophilic archaea reveals strategies for static and dynamic osmo-response.</title>
        <authorList>
            <person name="Becker E.A."/>
            <person name="Seitzer P.M."/>
            <person name="Tritt A."/>
            <person name="Larsen D."/>
            <person name="Krusor M."/>
            <person name="Yao A.I."/>
            <person name="Wu D."/>
            <person name="Madern D."/>
            <person name="Eisen J.A."/>
            <person name="Darling A.E."/>
            <person name="Facciotti M.T."/>
        </authorList>
    </citation>
    <scope>NUCLEOTIDE SEQUENCE [LARGE SCALE GENOMIC DNA]</scope>
    <source>
        <strain evidence="2 3">100A6</strain>
    </source>
</reference>
<evidence type="ECO:0000259" key="1">
    <source>
        <dbReference type="Pfam" id="PF01966"/>
    </source>
</evidence>
<dbReference type="AlphaFoldDB" id="M0LX94"/>
<dbReference type="InterPro" id="IPR006674">
    <property type="entry name" value="HD_domain"/>
</dbReference>
<name>M0LX94_9EURY</name>
<dbReference type="OrthoDB" id="342311at2157"/>
<dbReference type="Gene3D" id="1.10.3210.10">
    <property type="entry name" value="Hypothetical protein af1432"/>
    <property type="match status" value="1"/>
</dbReference>
<protein>
    <recommendedName>
        <fullName evidence="1">HD domain-containing protein</fullName>
    </recommendedName>
</protein>
<proteinExistence type="predicted"/>